<evidence type="ECO:0000313" key="2">
    <source>
        <dbReference type="EMBL" id="MRJ37933.1"/>
    </source>
</evidence>
<organism evidence="2 3">
    <name type="scientific">Pseudomonas haemolytica</name>
    <dbReference type="NCBI Taxonomy" id="2600065"/>
    <lineage>
        <taxon>Bacteria</taxon>
        <taxon>Pseudomonadati</taxon>
        <taxon>Pseudomonadota</taxon>
        <taxon>Gammaproteobacteria</taxon>
        <taxon>Pseudomonadales</taxon>
        <taxon>Pseudomonadaceae</taxon>
        <taxon>Pseudomonas</taxon>
    </lineage>
</organism>
<evidence type="ECO:0000313" key="1">
    <source>
        <dbReference type="EMBL" id="MRJ19268.1"/>
    </source>
</evidence>
<comment type="caution">
    <text evidence="2">The sequence shown here is derived from an EMBL/GenBank/DDBJ whole genome shotgun (WGS) entry which is preliminary data.</text>
</comment>
<dbReference type="EMBL" id="VOIX01000001">
    <property type="protein sequence ID" value="MRJ19268.1"/>
    <property type="molecule type" value="Genomic_DNA"/>
</dbReference>
<protein>
    <submittedName>
        <fullName evidence="2">Uncharacterized protein</fullName>
    </submittedName>
</protein>
<reference evidence="3 4" key="1">
    <citation type="submission" date="2019-08" db="EMBL/GenBank/DDBJ databases">
        <title>Pseudomonas haemolytica sp. nov. isolated from raw milk and skim milk concentrate.</title>
        <authorList>
            <person name="Hofmann K."/>
            <person name="Huptas C."/>
            <person name="Doll E."/>
            <person name="Scherer S."/>
            <person name="Wenning M."/>
        </authorList>
    </citation>
    <scope>NUCLEOTIDE SEQUENCE [LARGE SCALE GENOMIC DNA]</scope>
    <source>
        <strain evidence="2 3">DSM 108987</strain>
        <strain evidence="1 4">DSM 108988</strain>
    </source>
</reference>
<evidence type="ECO:0000313" key="4">
    <source>
        <dbReference type="Proteomes" id="UP000432048"/>
    </source>
</evidence>
<sequence>MWERACSRMRCISPYIRRLTHRIREQARSHIKSVHDFRYLSFIGLLPCPKTVATASSSSRPRPMLGMKN</sequence>
<dbReference type="AlphaFoldDB" id="A0A5P1DBQ9"/>
<evidence type="ECO:0000313" key="3">
    <source>
        <dbReference type="Proteomes" id="UP000408764"/>
    </source>
</evidence>
<gene>
    <name evidence="2" type="ORF">FRT59_13290</name>
    <name evidence="1" type="ORF">FRT60_02745</name>
</gene>
<dbReference type="Proteomes" id="UP000408764">
    <property type="component" value="Unassembled WGS sequence"/>
</dbReference>
<proteinExistence type="predicted"/>
<name>A0A5P1DBQ9_9PSED</name>
<accession>A0A5P1DBQ9</accession>
<dbReference type="Proteomes" id="UP000432048">
    <property type="component" value="Unassembled WGS sequence"/>
</dbReference>
<dbReference type="EMBL" id="VOIW01000003">
    <property type="protein sequence ID" value="MRJ37933.1"/>
    <property type="molecule type" value="Genomic_DNA"/>
</dbReference>